<accession>A0ABY5RR02</accession>
<dbReference type="SUPFAM" id="SSF53474">
    <property type="entry name" value="alpha/beta-Hydrolases"/>
    <property type="match status" value="1"/>
</dbReference>
<dbReference type="InterPro" id="IPR029058">
    <property type="entry name" value="AB_hydrolase_fold"/>
</dbReference>
<reference evidence="2" key="1">
    <citation type="submission" date="2022-08" db="EMBL/GenBank/DDBJ databases">
        <title>Microvirga terrae sp. nov., isolated from soil.</title>
        <authorList>
            <person name="Kim K.H."/>
            <person name="Seo Y.L."/>
            <person name="Kim J.M."/>
            <person name="Lee J.K."/>
            <person name="Han D.M."/>
            <person name="Jeon C.O."/>
        </authorList>
    </citation>
    <scope>NUCLEOTIDE SEQUENCE</scope>
    <source>
        <strain evidence="2">R24</strain>
    </source>
</reference>
<dbReference type="InterPro" id="IPR010915">
    <property type="entry name" value="PHB_depoly_PhaZ"/>
</dbReference>
<gene>
    <name evidence="2" type="primary">phaZ</name>
    <name evidence="2" type="ORF">HPT29_000495</name>
</gene>
<keyword evidence="3" id="KW-1185">Reference proteome</keyword>
<dbReference type="InterPro" id="IPR051321">
    <property type="entry name" value="PHA/PHB_synthase"/>
</dbReference>
<proteinExistence type="predicted"/>
<evidence type="ECO:0000313" key="3">
    <source>
        <dbReference type="Proteomes" id="UP001017257"/>
    </source>
</evidence>
<dbReference type="EMBL" id="CP102845">
    <property type="protein sequence ID" value="UVF19676.1"/>
    <property type="molecule type" value="Genomic_DNA"/>
</dbReference>
<protein>
    <submittedName>
        <fullName evidence="2">Polyhydroxyalkanoate depolymerase</fullName>
    </submittedName>
</protein>
<sequence>MNFSYVWYDTAHWLLSPARAASDITKHFFENPDNPLTNTPYGRTVSAACELFERTTRRYGKPAFDLPTTVIGNEEVAVTERIVWEHPFCRVISFERDHDRAEDQPKLLIVAPMSGHYATLLRGTVETFLPTHQVMITDWADASMVPLAEGRFDLDDYIDYLKTMFRDLGPNLSVMAVCQPAVPVIAAVARLEAEHDPLVPRAMILMGGPIDTRRSPTAVNRLAEERGIDWFRQHCITKVPPSHPGFWRDVYPGFLQLSGFMAMNIDRHLTAHYEMFNHLVEGDGDSAEKHRDFYDEYLAVMDLTAEFYLQTVETVFVNHDLPKGEMMHRGQPVDLMAIRRCAIMAVEGERDDISGVGQTLAALDLTPNLPSDKKLYHLQAGVGHYGVFNGSRFRAQIAPRIVEFIENHSREPARTKPSRASVRS</sequence>
<dbReference type="PIRSF" id="PIRSF020818">
    <property type="entry name" value="PHB_depoly_PhaZ"/>
    <property type="match status" value="1"/>
</dbReference>
<feature type="domain" description="PHB de-polymerase C-terminal" evidence="1">
    <location>
        <begin position="207"/>
        <end position="408"/>
    </location>
</feature>
<dbReference type="InterPro" id="IPR009656">
    <property type="entry name" value="PHB_depo_C"/>
</dbReference>
<evidence type="ECO:0000313" key="2">
    <source>
        <dbReference type="EMBL" id="UVF19676.1"/>
    </source>
</evidence>
<dbReference type="PANTHER" id="PTHR36837:SF4">
    <property type="entry name" value="BLR0908 PROTEIN"/>
    <property type="match status" value="1"/>
</dbReference>
<dbReference type="Proteomes" id="UP001017257">
    <property type="component" value="Chromosome"/>
</dbReference>
<name>A0ABY5RR02_9HYPH</name>
<dbReference type="RefSeq" id="WP_173947067.1">
    <property type="nucleotide sequence ID" value="NZ_CP102845.1"/>
</dbReference>
<organism evidence="2 3">
    <name type="scientific">Microvirga terrae</name>
    <dbReference type="NCBI Taxonomy" id="2740529"/>
    <lineage>
        <taxon>Bacteria</taxon>
        <taxon>Pseudomonadati</taxon>
        <taxon>Pseudomonadota</taxon>
        <taxon>Alphaproteobacteria</taxon>
        <taxon>Hyphomicrobiales</taxon>
        <taxon>Methylobacteriaceae</taxon>
        <taxon>Microvirga</taxon>
    </lineage>
</organism>
<dbReference type="NCBIfam" id="TIGR01849">
    <property type="entry name" value="PHB_depoly_PhaZ"/>
    <property type="match status" value="1"/>
</dbReference>
<evidence type="ECO:0000259" key="1">
    <source>
        <dbReference type="Pfam" id="PF06850"/>
    </source>
</evidence>
<dbReference type="PANTHER" id="PTHR36837">
    <property type="entry name" value="POLY(3-HYDROXYALKANOATE) POLYMERASE SUBUNIT PHAC"/>
    <property type="match status" value="1"/>
</dbReference>
<dbReference type="Pfam" id="PF06850">
    <property type="entry name" value="PHB_depo_C"/>
    <property type="match status" value="1"/>
</dbReference>